<dbReference type="STRING" id="1271860.SAMN05216174_1095"/>
<sequence>MLIARLPIFPAHSQVAIGDYATDPDTWPEWTDDDIAQGFAVSSSMVYVGLTDRSDFVTVDVRDGNPGHGEIVLFDGTLRLGALTIAAPGTTTLPVLALSGTAAEWKTVLTVNDRERENIRHITVYFPEYADPDMPDGAWMDI</sequence>
<accession>A0A1G6T908</accession>
<name>A0A1G6T908_9PSEU</name>
<evidence type="ECO:0000313" key="2">
    <source>
        <dbReference type="Proteomes" id="UP000199501"/>
    </source>
</evidence>
<reference evidence="2" key="1">
    <citation type="submission" date="2016-10" db="EMBL/GenBank/DDBJ databases">
        <authorList>
            <person name="Varghese N."/>
            <person name="Submissions S."/>
        </authorList>
    </citation>
    <scope>NUCLEOTIDE SEQUENCE [LARGE SCALE GENOMIC DNA]</scope>
    <source>
        <strain evidence="2">IBRC-M 10403</strain>
    </source>
</reference>
<dbReference type="AlphaFoldDB" id="A0A1G6T908"/>
<dbReference type="Proteomes" id="UP000199501">
    <property type="component" value="Unassembled WGS sequence"/>
</dbReference>
<gene>
    <name evidence="1" type="ORF">SAMN05216174_1095</name>
</gene>
<dbReference type="InterPro" id="IPR038691">
    <property type="entry name" value="ComJ_sf"/>
</dbReference>
<dbReference type="EMBL" id="FMZZ01000009">
    <property type="protein sequence ID" value="SDD24937.1"/>
    <property type="molecule type" value="Genomic_DNA"/>
</dbReference>
<dbReference type="RefSeq" id="WP_091452513.1">
    <property type="nucleotide sequence ID" value="NZ_FMZZ01000009.1"/>
</dbReference>
<organism evidence="1 2">
    <name type="scientific">Actinokineospora iranica</name>
    <dbReference type="NCBI Taxonomy" id="1271860"/>
    <lineage>
        <taxon>Bacteria</taxon>
        <taxon>Bacillati</taxon>
        <taxon>Actinomycetota</taxon>
        <taxon>Actinomycetes</taxon>
        <taxon>Pseudonocardiales</taxon>
        <taxon>Pseudonocardiaceae</taxon>
        <taxon>Actinokineospora</taxon>
    </lineage>
</organism>
<dbReference type="Gene3D" id="2.60.34.30">
    <property type="entry name" value="Competence, DNA-entry nuclease inhibitor, ComJ"/>
    <property type="match status" value="1"/>
</dbReference>
<protein>
    <submittedName>
        <fullName evidence="1">Uncharacterized protein</fullName>
    </submittedName>
</protein>
<evidence type="ECO:0000313" key="1">
    <source>
        <dbReference type="EMBL" id="SDD24937.1"/>
    </source>
</evidence>
<proteinExistence type="predicted"/>
<keyword evidence="2" id="KW-1185">Reference proteome</keyword>